<evidence type="ECO:0000313" key="5">
    <source>
        <dbReference type="Proteomes" id="UP000660745"/>
    </source>
</evidence>
<comment type="caution">
    <text evidence="4">The sequence shown here is derived from an EMBL/GenBank/DDBJ whole genome shotgun (WGS) entry which is preliminary data.</text>
</comment>
<feature type="region of interest" description="Disordered" evidence="1">
    <location>
        <begin position="67"/>
        <end position="116"/>
    </location>
</feature>
<feature type="region of interest" description="Disordered" evidence="1">
    <location>
        <begin position="261"/>
        <end position="286"/>
    </location>
</feature>
<feature type="compositionally biased region" description="Basic and acidic residues" evidence="1">
    <location>
        <begin position="189"/>
        <end position="200"/>
    </location>
</feature>
<reference evidence="4" key="2">
    <citation type="submission" date="2020-09" db="EMBL/GenBank/DDBJ databases">
        <authorList>
            <person name="Sun Q."/>
            <person name="Zhou Y."/>
        </authorList>
    </citation>
    <scope>NUCLEOTIDE SEQUENCE</scope>
    <source>
        <strain evidence="4">CGMCC 4.7430</strain>
    </source>
</reference>
<evidence type="ECO:0000256" key="3">
    <source>
        <dbReference type="SAM" id="SignalP"/>
    </source>
</evidence>
<gene>
    <name evidence="4" type="ORF">GCM10012278_43170</name>
</gene>
<keyword evidence="3" id="KW-0732">Signal</keyword>
<organism evidence="4 5">
    <name type="scientific">Nonomuraea glycinis</name>
    <dbReference type="NCBI Taxonomy" id="2047744"/>
    <lineage>
        <taxon>Bacteria</taxon>
        <taxon>Bacillati</taxon>
        <taxon>Actinomycetota</taxon>
        <taxon>Actinomycetes</taxon>
        <taxon>Streptosporangiales</taxon>
        <taxon>Streptosporangiaceae</taxon>
        <taxon>Nonomuraea</taxon>
    </lineage>
</organism>
<feature type="region of interest" description="Disordered" evidence="1">
    <location>
        <begin position="132"/>
        <end position="200"/>
    </location>
</feature>
<proteinExistence type="predicted"/>
<feature type="compositionally biased region" description="Basic and acidic residues" evidence="1">
    <location>
        <begin position="159"/>
        <end position="171"/>
    </location>
</feature>
<evidence type="ECO:0000313" key="4">
    <source>
        <dbReference type="EMBL" id="GGP09043.1"/>
    </source>
</evidence>
<feature type="signal peptide" evidence="3">
    <location>
        <begin position="1"/>
        <end position="22"/>
    </location>
</feature>
<evidence type="ECO:0000256" key="2">
    <source>
        <dbReference type="SAM" id="Phobius"/>
    </source>
</evidence>
<feature type="chain" id="PRO_5037276118" evidence="3">
    <location>
        <begin position="23"/>
        <end position="286"/>
    </location>
</feature>
<feature type="transmembrane region" description="Helical" evidence="2">
    <location>
        <begin position="238"/>
        <end position="258"/>
    </location>
</feature>
<dbReference type="EMBL" id="BMNK01000007">
    <property type="protein sequence ID" value="GGP09043.1"/>
    <property type="molecule type" value="Genomic_DNA"/>
</dbReference>
<keyword evidence="5" id="KW-1185">Reference proteome</keyword>
<keyword evidence="2" id="KW-0472">Membrane</keyword>
<protein>
    <submittedName>
        <fullName evidence="4">Uncharacterized protein</fullName>
    </submittedName>
</protein>
<keyword evidence="2" id="KW-0812">Transmembrane</keyword>
<reference evidence="4" key="1">
    <citation type="journal article" date="2014" name="Int. J. Syst. Evol. Microbiol.">
        <title>Complete genome sequence of Corynebacterium casei LMG S-19264T (=DSM 44701T), isolated from a smear-ripened cheese.</title>
        <authorList>
            <consortium name="US DOE Joint Genome Institute (JGI-PGF)"/>
            <person name="Walter F."/>
            <person name="Albersmeier A."/>
            <person name="Kalinowski J."/>
            <person name="Ruckert C."/>
        </authorList>
    </citation>
    <scope>NUCLEOTIDE SEQUENCE</scope>
    <source>
        <strain evidence="4">CGMCC 4.7430</strain>
    </source>
</reference>
<evidence type="ECO:0000256" key="1">
    <source>
        <dbReference type="SAM" id="MobiDB-lite"/>
    </source>
</evidence>
<dbReference type="Proteomes" id="UP000660745">
    <property type="component" value="Unassembled WGS sequence"/>
</dbReference>
<dbReference type="RefSeq" id="WP_189140475.1">
    <property type="nucleotide sequence ID" value="NZ_BMNK01000007.1"/>
</dbReference>
<keyword evidence="2" id="KW-1133">Transmembrane helix</keyword>
<name>A0A918A961_9ACTN</name>
<accession>A0A918A961</accession>
<dbReference type="AlphaFoldDB" id="A0A918A961"/>
<sequence length="286" mass="30142">MGSRTAISAGILAVAMATVAVAAPPATALAGDCERGGGLLSGVTDGLCDTLDAVTGTVDDLTGGLTEPVTKGLDKTTDTVLGKVGEAVPTSRPSSGPDLRSSRPSPSAKPRRTELLPETLSEICLPVLACEDHEVPDGTPTPAPTAEPRQSDTTTPSPDAERTARDDREYAEVAPTDAGTPPDTQPHTLQERKPVAERRADPEDLRFDLLWPNPFADELALPVHKQRILRPSAPASDVVGTALTIILLATAVLATRIVQQRKQRSEQPDSIPFEPARQGNSRHRLA</sequence>